<dbReference type="EMBL" id="HG994586">
    <property type="protein sequence ID" value="CAF2997298.1"/>
    <property type="molecule type" value="Genomic_DNA"/>
</dbReference>
<dbReference type="OrthoDB" id="6351878at2759"/>
<dbReference type="Pfam" id="PF02010">
    <property type="entry name" value="REJ"/>
    <property type="match status" value="1"/>
</dbReference>
<reference evidence="2" key="1">
    <citation type="submission" date="2021-02" db="EMBL/GenBank/DDBJ databases">
        <authorList>
            <person name="Bekaert M."/>
        </authorList>
    </citation>
    <scope>NUCLEOTIDE SEQUENCE</scope>
    <source>
        <strain evidence="2">IoA-00</strain>
    </source>
</reference>
<protein>
    <submittedName>
        <fullName evidence="2">(salmon louse) hypothetical protein</fullName>
    </submittedName>
</protein>
<accession>A0A7R8HBM2</accession>
<feature type="domain" description="PKD/REJ-like" evidence="1">
    <location>
        <begin position="861"/>
        <end position="972"/>
    </location>
</feature>
<organism evidence="2 3">
    <name type="scientific">Lepeophtheirus salmonis</name>
    <name type="common">Salmon louse</name>
    <name type="synonym">Caligus salmonis</name>
    <dbReference type="NCBI Taxonomy" id="72036"/>
    <lineage>
        <taxon>Eukaryota</taxon>
        <taxon>Metazoa</taxon>
        <taxon>Ecdysozoa</taxon>
        <taxon>Arthropoda</taxon>
        <taxon>Crustacea</taxon>
        <taxon>Multicrustacea</taxon>
        <taxon>Hexanauplia</taxon>
        <taxon>Copepoda</taxon>
        <taxon>Siphonostomatoida</taxon>
        <taxon>Caligidae</taxon>
        <taxon>Lepeophtheirus</taxon>
    </lineage>
</organism>
<dbReference type="InterPro" id="IPR002859">
    <property type="entry name" value="PKD/REJ-like"/>
</dbReference>
<keyword evidence="3" id="KW-1185">Reference proteome</keyword>
<dbReference type="Proteomes" id="UP000675881">
    <property type="component" value="Chromosome 7"/>
</dbReference>
<gene>
    <name evidence="2" type="ORF">LSAA_13414</name>
</gene>
<name>A0A7R8HBM2_LEPSM</name>
<evidence type="ECO:0000313" key="2">
    <source>
        <dbReference type="EMBL" id="CAF2997298.1"/>
    </source>
</evidence>
<sequence length="1017" mass="114329">MVVEPEGFVEILAPPKQQLQVFNASFSFVLDVDYYSKSNITWRMWNATVEFHNDYTLFNKTGINNCNDSTCIPCIDCGLPWPKPTRNGSFNAAPVVKNNPFSNGFFVPDDDQNNGYLIKDVIDIFYEDPNGDTLGMGILLAQMSGAHGRWQYKAIDKAWKNIGNDPGAHKYFISQLTPSFFDYEGPFDVTTKLYDLMCYENMNPCNLTLNGCSLVYNVGPEELLVTSRAKSMELKGNRTKGIDETIVPVLFLEGNVRLRYLPYQKNGKWNIKDSFLNANLIFTAWDGRNNKTSGDEMLIRQPFCCGECGENHSLARDYTRIVAKRQDCDGGPIINSMSKIDECGICGGQNDCRDCKGVINGKHIMVCDQCVMPNQKVIDCNGGCNRHNGKACDGIDISLSKANINTCGFCYGGETKLPENTGLNACGECIDDKRWTSNQTCGIKGISPLLIDNSMFKTFNLFVRNDEIKKDQQGACDLIDTYGRIIATSRKIFVKKKKKTKEMIVTYVDVTEQGSLNLKCELGKNSIDGGRITIVDSRMIRLDKVESKLLDREAFLYEIIIHLRTPIMKADTSKLSCFYRTMFKGEYMIGAFLMDKMTVNCGKYQHDSGKNVIHFGVLFDPIVPIGKISIETKNLTFPRESPIIIRGKVNGITNIVQIKFSMNIEGPSDCAMLFDDKSLKLISNGTKKNMIEGGTAIDFKPCDIRPINTELNDVSQFFGSVLLLSTVQRNSRPDFKLRGKTAFCPEQNISFKSNLIHLNRKLKSQRTRKGRKKGKAKKSTITTQKKFKLYIDHEHLKVGQTYKLEVTGERIYRSGSSIKTDMKTVTFSIMDKNSPISLSIIGPTHPIPANRPLKKEYKDVKYSWTSQPSIPMIKKSKNSNKKLKIKNGLIGGKVYTFNLKIEAKPKNSSLPPFEMSTSLIVETLILGPKAFIPIDKITFGVENDITLDGDGSLDQDNTNEDLKFEWFCEKDSVDKGCFVSHINQKGVPVLLKQHLPKEVMKPSSLDYSKAHSSPWHI</sequence>
<dbReference type="AlphaFoldDB" id="A0A7R8HBM2"/>
<proteinExistence type="predicted"/>
<evidence type="ECO:0000259" key="1">
    <source>
        <dbReference type="Pfam" id="PF02010"/>
    </source>
</evidence>
<evidence type="ECO:0000313" key="3">
    <source>
        <dbReference type="Proteomes" id="UP000675881"/>
    </source>
</evidence>